<keyword evidence="2" id="KW-1185">Reference proteome</keyword>
<sequence length="307" mass="36401">MERKYTDLKPEEVDYILVKTTSGGPFSEDVFFLIFSKATDSYWKIPQSSDKNFLDWLKQFPDVNMEQFIKSMGCTEDRIFILYRGLDYPVLSEHKKETLKNRLLKVLSGNFDASPEVLYKIVDDVFNCYQESSRHYHNLEHIQNCLWELDQLQEPGIDKVSIELAIWYHDVIYSQLSKTNELKSAKKLKETLGRFKSKVSLDDAYQMIVASPKNGHELTKTAKYFMDIDFSILGQRELEYMAYKQNVRLEYHLIPTLMYNFKRKAFLKSILKRGVFLTKEFRDRYEEQAIKNIKSELSKMPRLFYVI</sequence>
<dbReference type="Proteomes" id="UP000075320">
    <property type="component" value="Unassembled WGS sequence"/>
</dbReference>
<proteinExistence type="predicted"/>
<dbReference type="RefSeq" id="WP_061834560.1">
    <property type="nucleotide sequence ID" value="NZ_LUKE01000001.1"/>
</dbReference>
<dbReference type="PANTHER" id="PTHR21174:SF0">
    <property type="entry name" value="HD PHOSPHOHYDROLASE FAMILY PROTEIN-RELATED"/>
    <property type="match status" value="1"/>
</dbReference>
<evidence type="ECO:0000313" key="2">
    <source>
        <dbReference type="Proteomes" id="UP000075320"/>
    </source>
</evidence>
<dbReference type="SUPFAM" id="SSF109604">
    <property type="entry name" value="HD-domain/PDEase-like"/>
    <property type="match status" value="1"/>
</dbReference>
<accession>A0A150WR60</accession>
<dbReference type="AlphaFoldDB" id="A0A150WR60"/>
<dbReference type="EMBL" id="LUKE01000001">
    <property type="protein sequence ID" value="KYG66983.1"/>
    <property type="molecule type" value="Genomic_DNA"/>
</dbReference>
<organism evidence="1 2">
    <name type="scientific">Bdellovibrio bacteriovorus</name>
    <dbReference type="NCBI Taxonomy" id="959"/>
    <lineage>
        <taxon>Bacteria</taxon>
        <taxon>Pseudomonadati</taxon>
        <taxon>Bdellovibrionota</taxon>
        <taxon>Bdellovibrionia</taxon>
        <taxon>Bdellovibrionales</taxon>
        <taxon>Pseudobdellovibrionaceae</taxon>
        <taxon>Bdellovibrio</taxon>
    </lineage>
</organism>
<evidence type="ECO:0000313" key="1">
    <source>
        <dbReference type="EMBL" id="KYG66983.1"/>
    </source>
</evidence>
<dbReference type="InterPro" id="IPR009218">
    <property type="entry name" value="HD_phosphohydro"/>
</dbReference>
<name>A0A150WR60_BDEBC</name>
<protein>
    <submittedName>
        <fullName evidence="1">Uncharacterized protein</fullName>
    </submittedName>
</protein>
<comment type="caution">
    <text evidence="1">The sequence shown here is derived from an EMBL/GenBank/DDBJ whole genome shotgun (WGS) entry which is preliminary data.</text>
</comment>
<dbReference type="Gene3D" id="1.10.3210.10">
    <property type="entry name" value="Hypothetical protein af1432"/>
    <property type="match status" value="1"/>
</dbReference>
<dbReference type="PANTHER" id="PTHR21174">
    <property type="match status" value="1"/>
</dbReference>
<reference evidence="1 2" key="1">
    <citation type="submission" date="2016-03" db="EMBL/GenBank/DDBJ databases">
        <authorList>
            <person name="Ploux O."/>
        </authorList>
    </citation>
    <scope>NUCLEOTIDE SEQUENCE [LARGE SCALE GENOMIC DNA]</scope>
    <source>
        <strain evidence="1 2">R0</strain>
    </source>
</reference>
<gene>
    <name evidence="1" type="ORF">AZI86_08145</name>
</gene>
<dbReference type="OrthoDB" id="9808993at2"/>